<proteinExistence type="predicted"/>
<reference evidence="2" key="1">
    <citation type="submission" date="2016-10" db="EMBL/GenBank/DDBJ databases">
        <authorList>
            <person name="Varghese N."/>
            <person name="Submissions S."/>
        </authorList>
    </citation>
    <scope>NUCLEOTIDE SEQUENCE [LARGE SCALE GENOMIC DNA]</scope>
    <source>
        <strain evidence="2">DSM 44268</strain>
    </source>
</reference>
<evidence type="ECO:0000313" key="2">
    <source>
        <dbReference type="Proteomes" id="UP000199406"/>
    </source>
</evidence>
<dbReference type="Proteomes" id="UP000199406">
    <property type="component" value="Unassembled WGS sequence"/>
</dbReference>
<name>A0A1G7JH34_9ACTN</name>
<protein>
    <submittedName>
        <fullName evidence="1">Uncharacterized protein</fullName>
    </submittedName>
</protein>
<accession>A0A1G7JH34</accession>
<dbReference type="EMBL" id="FNBT01000002">
    <property type="protein sequence ID" value="SDF24231.1"/>
    <property type="molecule type" value="Genomic_DNA"/>
</dbReference>
<keyword evidence="2" id="KW-1185">Reference proteome</keyword>
<organism evidence="1 2">
    <name type="scientific">Blastococcus aurantiacus</name>
    <dbReference type="NCBI Taxonomy" id="1550231"/>
    <lineage>
        <taxon>Bacteria</taxon>
        <taxon>Bacillati</taxon>
        <taxon>Actinomycetota</taxon>
        <taxon>Actinomycetes</taxon>
        <taxon>Geodermatophilales</taxon>
        <taxon>Geodermatophilaceae</taxon>
        <taxon>Blastococcus</taxon>
    </lineage>
</organism>
<gene>
    <name evidence="1" type="ORF">SAMN05660662_1508</name>
</gene>
<dbReference type="RefSeq" id="WP_091764574.1">
    <property type="nucleotide sequence ID" value="NZ_FNBT01000002.1"/>
</dbReference>
<sequence length="82" mass="8305">MTASLFVTGTPVAWTGRDPRDAEASGADLVHAVAKPVVDGLDSSVCGQLVTASAGRDWSVDPGTARCPECARIADHAGGVAR</sequence>
<dbReference type="AlphaFoldDB" id="A0A1G7JH34"/>
<evidence type="ECO:0000313" key="1">
    <source>
        <dbReference type="EMBL" id="SDF24231.1"/>
    </source>
</evidence>
<dbReference type="OrthoDB" id="5195751at2"/>